<accession>A0A821WA66</accession>
<proteinExistence type="predicted"/>
<reference evidence="1" key="1">
    <citation type="submission" date="2021-02" db="EMBL/GenBank/DDBJ databases">
        <authorList>
            <person name="Steward A R."/>
        </authorList>
    </citation>
    <scope>NUCLEOTIDE SEQUENCE</scope>
</reference>
<dbReference type="Proteomes" id="UP000663880">
    <property type="component" value="Unassembled WGS sequence"/>
</dbReference>
<evidence type="ECO:0000313" key="1">
    <source>
        <dbReference type="EMBL" id="CAF4921543.1"/>
    </source>
</evidence>
<comment type="caution">
    <text evidence="1">The sequence shown here is derived from an EMBL/GenBank/DDBJ whole genome shotgun (WGS) entry which is preliminary data.</text>
</comment>
<keyword evidence="2" id="KW-1185">Reference proteome</keyword>
<gene>
    <name evidence="1" type="ORF">PMACD_LOCUS13074</name>
</gene>
<evidence type="ECO:0000313" key="2">
    <source>
        <dbReference type="Proteomes" id="UP000663880"/>
    </source>
</evidence>
<dbReference type="EMBL" id="CAJOBZ010000058">
    <property type="protein sequence ID" value="CAF4921543.1"/>
    <property type="molecule type" value="Genomic_DNA"/>
</dbReference>
<organism evidence="1 2">
    <name type="scientific">Pieris macdunnoughi</name>
    <dbReference type="NCBI Taxonomy" id="345717"/>
    <lineage>
        <taxon>Eukaryota</taxon>
        <taxon>Metazoa</taxon>
        <taxon>Ecdysozoa</taxon>
        <taxon>Arthropoda</taxon>
        <taxon>Hexapoda</taxon>
        <taxon>Insecta</taxon>
        <taxon>Pterygota</taxon>
        <taxon>Neoptera</taxon>
        <taxon>Endopterygota</taxon>
        <taxon>Lepidoptera</taxon>
        <taxon>Glossata</taxon>
        <taxon>Ditrysia</taxon>
        <taxon>Papilionoidea</taxon>
        <taxon>Pieridae</taxon>
        <taxon>Pierinae</taxon>
        <taxon>Pieris</taxon>
    </lineage>
</organism>
<name>A0A821WA66_9NEOP</name>
<dbReference type="AlphaFoldDB" id="A0A821WA66"/>
<sequence>MAIGSSGLPVLLVSRGRFTGFPVYRFSGFVGPVFRFYRFFGLPVFWFHGAGFPVYRFSGLPVFRFRGAGLPVFRLSIVSGRCVESTGGVVLGDGKVKGGQAQGGPNIRIVAWVQLRPTASSPGPYADIPA</sequence>
<protein>
    <submittedName>
        <fullName evidence="1">Uncharacterized protein</fullName>
    </submittedName>
</protein>